<protein>
    <submittedName>
        <fullName evidence="4">Uncharacterized protein</fullName>
    </submittedName>
</protein>
<feature type="compositionally biased region" description="Pro residues" evidence="2">
    <location>
        <begin position="30"/>
        <end position="44"/>
    </location>
</feature>
<proteinExistence type="predicted"/>
<dbReference type="STRING" id="4537.A0A0E0JEF2"/>
<evidence type="ECO:0000313" key="4">
    <source>
        <dbReference type="EnsemblPlants" id="OPUNC01G03790.1"/>
    </source>
</evidence>
<feature type="region of interest" description="Disordered" evidence="2">
    <location>
        <begin position="23"/>
        <end position="44"/>
    </location>
</feature>
<reference evidence="4" key="1">
    <citation type="submission" date="2015-04" db="UniProtKB">
        <authorList>
            <consortium name="EnsemblPlants"/>
        </authorList>
    </citation>
    <scope>IDENTIFICATION</scope>
</reference>
<dbReference type="Pfam" id="PF01190">
    <property type="entry name" value="Pollen_Ole_e_1"/>
    <property type="match status" value="1"/>
</dbReference>
<name>A0A0E0JEF2_ORYPU</name>
<dbReference type="HOGENOM" id="CLU_128430_0_0_1"/>
<dbReference type="Gramene" id="OPUNC01G03790.1">
    <property type="protein sequence ID" value="OPUNC01G03790.1"/>
    <property type="gene ID" value="OPUNC01G03790"/>
</dbReference>
<dbReference type="eggNOG" id="ENOG502RY0E">
    <property type="taxonomic scope" value="Eukaryota"/>
</dbReference>
<dbReference type="GO" id="GO:0071944">
    <property type="term" value="C:cell periphery"/>
    <property type="evidence" value="ECO:0007669"/>
    <property type="project" value="TreeGrafter"/>
</dbReference>
<accession>A0A0E0JEF2</accession>
<evidence type="ECO:0000256" key="1">
    <source>
        <dbReference type="ARBA" id="ARBA00022729"/>
    </source>
</evidence>
<evidence type="ECO:0000313" key="5">
    <source>
        <dbReference type="Proteomes" id="UP000026962"/>
    </source>
</evidence>
<evidence type="ECO:0000256" key="3">
    <source>
        <dbReference type="SAM" id="SignalP"/>
    </source>
</evidence>
<evidence type="ECO:0000256" key="2">
    <source>
        <dbReference type="SAM" id="MobiDB-lite"/>
    </source>
</evidence>
<organism evidence="4">
    <name type="scientific">Oryza punctata</name>
    <name type="common">Red rice</name>
    <dbReference type="NCBI Taxonomy" id="4537"/>
    <lineage>
        <taxon>Eukaryota</taxon>
        <taxon>Viridiplantae</taxon>
        <taxon>Streptophyta</taxon>
        <taxon>Embryophyta</taxon>
        <taxon>Tracheophyta</taxon>
        <taxon>Spermatophyta</taxon>
        <taxon>Magnoliopsida</taxon>
        <taxon>Liliopsida</taxon>
        <taxon>Poales</taxon>
        <taxon>Poaceae</taxon>
        <taxon>BOP clade</taxon>
        <taxon>Oryzoideae</taxon>
        <taxon>Oryzeae</taxon>
        <taxon>Oryzinae</taxon>
        <taxon>Oryza</taxon>
    </lineage>
</organism>
<reference evidence="4" key="2">
    <citation type="submission" date="2018-05" db="EMBL/GenBank/DDBJ databases">
        <title>OpunRS2 (Oryza punctata Reference Sequence Version 2).</title>
        <authorList>
            <person name="Zhang J."/>
            <person name="Kudrna D."/>
            <person name="Lee S."/>
            <person name="Talag J."/>
            <person name="Welchert J."/>
            <person name="Wing R.A."/>
        </authorList>
    </citation>
    <scope>NUCLEOTIDE SEQUENCE [LARGE SCALE GENOMIC DNA]</scope>
</reference>
<dbReference type="PANTHER" id="PTHR33470">
    <property type="entry name" value="OS01G0164075 PROTEIN"/>
    <property type="match status" value="1"/>
</dbReference>
<dbReference type="Proteomes" id="UP000026962">
    <property type="component" value="Chromosome 1"/>
</dbReference>
<dbReference type="AlphaFoldDB" id="A0A0E0JEF2"/>
<feature type="chain" id="PRO_5002364029" evidence="3">
    <location>
        <begin position="21"/>
        <end position="189"/>
    </location>
</feature>
<dbReference type="EnsemblPlants" id="OPUNC01G03790.1">
    <property type="protein sequence ID" value="OPUNC01G03790.1"/>
    <property type="gene ID" value="OPUNC01G03790"/>
</dbReference>
<dbReference type="PANTHER" id="PTHR33470:SF4">
    <property type="entry name" value="OS01G0164025 PROTEIN"/>
    <property type="match status" value="1"/>
</dbReference>
<keyword evidence="5" id="KW-1185">Reference proteome</keyword>
<feature type="signal peptide" evidence="3">
    <location>
        <begin position="1"/>
        <end position="20"/>
    </location>
</feature>
<sequence length="189" mass="20830">MDAFLPLAILVFLLAAGATGNNGYTTSSPSPTPPQQQHTPPAPVMPLPTHIDKLLVRVEGMVYCQSCKQRNTHRLEDAKALPKAEVSVICHDTKNRIMVGCCWAIADDNGYFFADLGMTKVSNFFMGDPCKACYVRLRESPNFKCNGLTNINYLGVEGTPVRDVGKRWTDQGYDNIVYAAGPLAFWPMI</sequence>
<keyword evidence="1 3" id="KW-0732">Signal</keyword>